<protein>
    <recommendedName>
        <fullName evidence="6">Transcription factor domain-containing protein</fullName>
    </recommendedName>
</protein>
<evidence type="ECO:0008006" key="6">
    <source>
        <dbReference type="Google" id="ProtNLM"/>
    </source>
</evidence>
<dbReference type="CDD" id="cd12148">
    <property type="entry name" value="fungal_TF_MHR"/>
    <property type="match status" value="1"/>
</dbReference>
<gene>
    <name evidence="4" type="ORF">BKA59DRAFT_503996</name>
</gene>
<organism evidence="4 5">
    <name type="scientific">Fusarium tricinctum</name>
    <dbReference type="NCBI Taxonomy" id="61284"/>
    <lineage>
        <taxon>Eukaryota</taxon>
        <taxon>Fungi</taxon>
        <taxon>Dikarya</taxon>
        <taxon>Ascomycota</taxon>
        <taxon>Pezizomycotina</taxon>
        <taxon>Sordariomycetes</taxon>
        <taxon>Hypocreomycetidae</taxon>
        <taxon>Hypocreales</taxon>
        <taxon>Nectriaceae</taxon>
        <taxon>Fusarium</taxon>
        <taxon>Fusarium tricinctum species complex</taxon>
    </lineage>
</organism>
<name>A0A8K0RPR1_9HYPO</name>
<feature type="region of interest" description="Disordered" evidence="2">
    <location>
        <begin position="458"/>
        <end position="480"/>
    </location>
</feature>
<keyword evidence="1" id="KW-0539">Nucleus</keyword>
<dbReference type="PANTHER" id="PTHR46910">
    <property type="entry name" value="TRANSCRIPTION FACTOR PDR1"/>
    <property type="match status" value="1"/>
</dbReference>
<comment type="caution">
    <text evidence="4">The sequence shown here is derived from an EMBL/GenBank/DDBJ whole genome shotgun (WGS) entry which is preliminary data.</text>
</comment>
<evidence type="ECO:0000256" key="2">
    <source>
        <dbReference type="SAM" id="MobiDB-lite"/>
    </source>
</evidence>
<reference evidence="4" key="1">
    <citation type="journal article" date="2021" name="Nat. Commun.">
        <title>Genetic determinants of endophytism in the Arabidopsis root mycobiome.</title>
        <authorList>
            <person name="Mesny F."/>
            <person name="Miyauchi S."/>
            <person name="Thiergart T."/>
            <person name="Pickel B."/>
            <person name="Atanasova L."/>
            <person name="Karlsson M."/>
            <person name="Huettel B."/>
            <person name="Barry K.W."/>
            <person name="Haridas S."/>
            <person name="Chen C."/>
            <person name="Bauer D."/>
            <person name="Andreopoulos W."/>
            <person name="Pangilinan J."/>
            <person name="LaButti K."/>
            <person name="Riley R."/>
            <person name="Lipzen A."/>
            <person name="Clum A."/>
            <person name="Drula E."/>
            <person name="Henrissat B."/>
            <person name="Kohler A."/>
            <person name="Grigoriev I.V."/>
            <person name="Martin F.M."/>
            <person name="Hacquard S."/>
        </authorList>
    </citation>
    <scope>NUCLEOTIDE SEQUENCE</scope>
    <source>
        <strain evidence="4">MPI-SDFR-AT-0068</strain>
    </source>
</reference>
<proteinExistence type="predicted"/>
<evidence type="ECO:0000313" key="5">
    <source>
        <dbReference type="Proteomes" id="UP000813427"/>
    </source>
</evidence>
<dbReference type="AlphaFoldDB" id="A0A8K0RPR1"/>
<sequence length="569" mass="63545">MATPLRKRQKVSSACERCGKRKLGNSPSRYVRAPEHQSTSPMLPESNIIDLSTLMIHSNGSSQDLFHDTSSLPGGKKPTNTNTTLEVPRLWRNIPGVELPADDILEHLVDSFFSSVNWFMMVFHEDTFRQRYAEMLRQNQVKYNDSTFYWTWLLVIGLGAHYAALKDPTDQISPQYQQLSRDIVASIETNFLRIIGRPTVEAVQICVLLGSFIFYTWSTTGLGICGMGVKIAQLAHKGKRRTWYAAVAFGRLCIIDDSDCQVDMISDVELNGHTHFPARPLILYHQYKFRLYRIMGAFLGRKKQQKAFESIETIHQRMLQWRHELPSVLTLSGHERLIDASALTYNNLQIIYDSSTSLKQIFTSAMDTAELSRQPHVLDACRKSHADAHVGITMFTAAVVLCAICLTQPLTEIGSCAKTGVMHITRFSQLISEQSLGIIINLVKVMLRQERDLITGRASFPGPSAPRIRTGNISSDQDSTSASGMIQSSSILEPIQEVFRQHISTPSTIGDSEVQGTVSSSHDTTGNMGQADIFNWDGDVSALVDSGFVDASQLWLWADSLDFESFGQG</sequence>
<dbReference type="EMBL" id="JAGPXF010000007">
    <property type="protein sequence ID" value="KAH7236567.1"/>
    <property type="molecule type" value="Genomic_DNA"/>
</dbReference>
<dbReference type="InterPro" id="IPR050987">
    <property type="entry name" value="AtrR-like"/>
</dbReference>
<keyword evidence="3" id="KW-0472">Membrane</keyword>
<dbReference type="OrthoDB" id="3266505at2759"/>
<keyword evidence="5" id="KW-1185">Reference proteome</keyword>
<keyword evidence="3" id="KW-0812">Transmembrane</keyword>
<evidence type="ECO:0000256" key="3">
    <source>
        <dbReference type="SAM" id="Phobius"/>
    </source>
</evidence>
<dbReference type="GO" id="GO:0003700">
    <property type="term" value="F:DNA-binding transcription factor activity"/>
    <property type="evidence" value="ECO:0007669"/>
    <property type="project" value="InterPro"/>
</dbReference>
<dbReference type="PANTHER" id="PTHR46910:SF8">
    <property type="entry name" value="ZN(II)2CYS6 TRANSCRIPTION FACTOR (EUROFUNG)"/>
    <property type="match status" value="1"/>
</dbReference>
<feature type="compositionally biased region" description="Polar residues" evidence="2">
    <location>
        <begin position="471"/>
        <end position="480"/>
    </location>
</feature>
<keyword evidence="3" id="KW-1133">Transmembrane helix</keyword>
<accession>A0A8K0RPR1</accession>
<feature type="transmembrane region" description="Helical" evidence="3">
    <location>
        <begin position="147"/>
        <end position="165"/>
    </location>
</feature>
<evidence type="ECO:0000256" key="1">
    <source>
        <dbReference type="ARBA" id="ARBA00023242"/>
    </source>
</evidence>
<dbReference type="Proteomes" id="UP000813427">
    <property type="component" value="Unassembled WGS sequence"/>
</dbReference>
<evidence type="ECO:0000313" key="4">
    <source>
        <dbReference type="EMBL" id="KAH7236567.1"/>
    </source>
</evidence>
<feature type="region of interest" description="Disordered" evidence="2">
    <location>
        <begin position="24"/>
        <end position="43"/>
    </location>
</feature>